<keyword evidence="2" id="KW-1185">Reference proteome</keyword>
<name>A0A0C2WT43_SERVB</name>
<gene>
    <name evidence="1" type="ORF">M408DRAFT_30155</name>
</gene>
<dbReference type="OrthoDB" id="5046242at2759"/>
<protein>
    <submittedName>
        <fullName evidence="1">Uncharacterized protein</fullName>
    </submittedName>
</protein>
<sequence length="89" mass="9625">MRACTVDGKLVPPEKVGSLVARVFGTIFGWLTAFAQGDDGSMMVLPENVSLKDEILAEGSPSTTENHGLRMGWKGAPINHVSLKWWGLN</sequence>
<evidence type="ECO:0000313" key="1">
    <source>
        <dbReference type="EMBL" id="KIM20697.1"/>
    </source>
</evidence>
<reference evidence="1 2" key="1">
    <citation type="submission" date="2014-04" db="EMBL/GenBank/DDBJ databases">
        <authorList>
            <consortium name="DOE Joint Genome Institute"/>
            <person name="Kuo A."/>
            <person name="Zuccaro A."/>
            <person name="Kohler A."/>
            <person name="Nagy L.G."/>
            <person name="Floudas D."/>
            <person name="Copeland A."/>
            <person name="Barry K.W."/>
            <person name="Cichocki N."/>
            <person name="Veneault-Fourrey C."/>
            <person name="LaButti K."/>
            <person name="Lindquist E.A."/>
            <person name="Lipzen A."/>
            <person name="Lundell T."/>
            <person name="Morin E."/>
            <person name="Murat C."/>
            <person name="Sun H."/>
            <person name="Tunlid A."/>
            <person name="Henrissat B."/>
            <person name="Grigoriev I.V."/>
            <person name="Hibbett D.S."/>
            <person name="Martin F."/>
            <person name="Nordberg H.P."/>
            <person name="Cantor M.N."/>
            <person name="Hua S.X."/>
        </authorList>
    </citation>
    <scope>NUCLEOTIDE SEQUENCE [LARGE SCALE GENOMIC DNA]</scope>
    <source>
        <strain evidence="1 2">MAFF 305830</strain>
    </source>
</reference>
<reference evidence="2" key="2">
    <citation type="submission" date="2015-01" db="EMBL/GenBank/DDBJ databases">
        <title>Evolutionary Origins and Diversification of the Mycorrhizal Mutualists.</title>
        <authorList>
            <consortium name="DOE Joint Genome Institute"/>
            <consortium name="Mycorrhizal Genomics Consortium"/>
            <person name="Kohler A."/>
            <person name="Kuo A."/>
            <person name="Nagy L.G."/>
            <person name="Floudas D."/>
            <person name="Copeland A."/>
            <person name="Barry K.W."/>
            <person name="Cichocki N."/>
            <person name="Veneault-Fourrey C."/>
            <person name="LaButti K."/>
            <person name="Lindquist E.A."/>
            <person name="Lipzen A."/>
            <person name="Lundell T."/>
            <person name="Morin E."/>
            <person name="Murat C."/>
            <person name="Riley R."/>
            <person name="Ohm R."/>
            <person name="Sun H."/>
            <person name="Tunlid A."/>
            <person name="Henrissat B."/>
            <person name="Grigoriev I.V."/>
            <person name="Hibbett D.S."/>
            <person name="Martin F."/>
        </authorList>
    </citation>
    <scope>NUCLEOTIDE SEQUENCE [LARGE SCALE GENOMIC DNA]</scope>
    <source>
        <strain evidence="2">MAFF 305830</strain>
    </source>
</reference>
<organism evidence="1 2">
    <name type="scientific">Serendipita vermifera MAFF 305830</name>
    <dbReference type="NCBI Taxonomy" id="933852"/>
    <lineage>
        <taxon>Eukaryota</taxon>
        <taxon>Fungi</taxon>
        <taxon>Dikarya</taxon>
        <taxon>Basidiomycota</taxon>
        <taxon>Agaricomycotina</taxon>
        <taxon>Agaricomycetes</taxon>
        <taxon>Sebacinales</taxon>
        <taxon>Serendipitaceae</taxon>
        <taxon>Serendipita</taxon>
    </lineage>
</organism>
<dbReference type="Proteomes" id="UP000054097">
    <property type="component" value="Unassembled WGS sequence"/>
</dbReference>
<dbReference type="AlphaFoldDB" id="A0A0C2WT43"/>
<evidence type="ECO:0000313" key="2">
    <source>
        <dbReference type="Proteomes" id="UP000054097"/>
    </source>
</evidence>
<dbReference type="EMBL" id="KN824413">
    <property type="protein sequence ID" value="KIM20697.1"/>
    <property type="molecule type" value="Genomic_DNA"/>
</dbReference>
<proteinExistence type="predicted"/>
<dbReference type="HOGENOM" id="CLU_2456168_0_0_1"/>
<accession>A0A0C2WT43</accession>